<gene>
    <name evidence="2" type="ORF">CCAM_LOCUS8659</name>
</gene>
<dbReference type="AlphaFoldDB" id="A0A484KMD2"/>
<evidence type="ECO:0000313" key="2">
    <source>
        <dbReference type="EMBL" id="VFQ66883.1"/>
    </source>
</evidence>
<feature type="domain" description="Aminotransferase-like plant mobile" evidence="1">
    <location>
        <begin position="65"/>
        <end position="129"/>
    </location>
</feature>
<dbReference type="Pfam" id="PF10536">
    <property type="entry name" value="PMD"/>
    <property type="match status" value="1"/>
</dbReference>
<protein>
    <recommendedName>
        <fullName evidence="1">Aminotransferase-like plant mobile domain-containing protein</fullName>
    </recommendedName>
</protein>
<sequence>MDQIERDIAGPRNDAVLTLQQKHRSRRVWEEEEFLDAKVFCCRYDAGVESSYEDDRIETNLRTAGFYGVHRVQPIKLDHSLITALLERWRPEVHAFQFPFGELGITLQDVECLLGLPVDGEPIVFTQNVLRETYSQLFLRVLDFPVDDTDFGSLGFNLRRLEGRDPLSEDSIDEEAVQYTTGIILQLIGVPKVKSGQRQWDGGSSTFGTILHVYA</sequence>
<dbReference type="EMBL" id="OOIL02000560">
    <property type="protein sequence ID" value="VFQ66883.1"/>
    <property type="molecule type" value="Genomic_DNA"/>
</dbReference>
<keyword evidence="3" id="KW-1185">Reference proteome</keyword>
<dbReference type="PANTHER" id="PTHR46033:SF8">
    <property type="entry name" value="PROTEIN MAINTENANCE OF MERISTEMS-LIKE"/>
    <property type="match status" value="1"/>
</dbReference>
<evidence type="ECO:0000259" key="1">
    <source>
        <dbReference type="Pfam" id="PF10536"/>
    </source>
</evidence>
<name>A0A484KMD2_9ASTE</name>
<accession>A0A484KMD2</accession>
<dbReference type="OrthoDB" id="1937804at2759"/>
<dbReference type="InterPro" id="IPR044824">
    <property type="entry name" value="MAIN-like"/>
</dbReference>
<dbReference type="Proteomes" id="UP000595140">
    <property type="component" value="Unassembled WGS sequence"/>
</dbReference>
<reference evidence="2 3" key="1">
    <citation type="submission" date="2018-04" db="EMBL/GenBank/DDBJ databases">
        <authorList>
            <person name="Vogel A."/>
        </authorList>
    </citation>
    <scope>NUCLEOTIDE SEQUENCE [LARGE SCALE GENOMIC DNA]</scope>
</reference>
<organism evidence="2 3">
    <name type="scientific">Cuscuta campestris</name>
    <dbReference type="NCBI Taxonomy" id="132261"/>
    <lineage>
        <taxon>Eukaryota</taxon>
        <taxon>Viridiplantae</taxon>
        <taxon>Streptophyta</taxon>
        <taxon>Embryophyta</taxon>
        <taxon>Tracheophyta</taxon>
        <taxon>Spermatophyta</taxon>
        <taxon>Magnoliopsida</taxon>
        <taxon>eudicotyledons</taxon>
        <taxon>Gunneridae</taxon>
        <taxon>Pentapetalae</taxon>
        <taxon>asterids</taxon>
        <taxon>lamiids</taxon>
        <taxon>Solanales</taxon>
        <taxon>Convolvulaceae</taxon>
        <taxon>Cuscuteae</taxon>
        <taxon>Cuscuta</taxon>
        <taxon>Cuscuta subgen. Grammica</taxon>
        <taxon>Cuscuta sect. Cleistogrammica</taxon>
    </lineage>
</organism>
<dbReference type="InterPro" id="IPR019557">
    <property type="entry name" value="AminoTfrase-like_pln_mobile"/>
</dbReference>
<dbReference type="GO" id="GO:0010073">
    <property type="term" value="P:meristem maintenance"/>
    <property type="evidence" value="ECO:0007669"/>
    <property type="project" value="InterPro"/>
</dbReference>
<evidence type="ECO:0000313" key="3">
    <source>
        <dbReference type="Proteomes" id="UP000595140"/>
    </source>
</evidence>
<proteinExistence type="predicted"/>
<dbReference type="PANTHER" id="PTHR46033">
    <property type="entry name" value="PROTEIN MAIN-LIKE 2"/>
    <property type="match status" value="1"/>
</dbReference>